<organism evidence="1 2">
    <name type="scientific">Flavilitoribacter nigricans (strain ATCC 23147 / DSM 23189 / NBRC 102662 / NCIMB 1420 / SS-2)</name>
    <name type="common">Lewinella nigricans</name>
    <dbReference type="NCBI Taxonomy" id="1122177"/>
    <lineage>
        <taxon>Bacteria</taxon>
        <taxon>Pseudomonadati</taxon>
        <taxon>Bacteroidota</taxon>
        <taxon>Saprospiria</taxon>
        <taxon>Saprospirales</taxon>
        <taxon>Lewinellaceae</taxon>
        <taxon>Flavilitoribacter</taxon>
    </lineage>
</organism>
<accession>A0A2D0N2S3</accession>
<sequence length="126" mass="14140">MKHICTILLAFLLLLLSVRDMVTIASFKFHQKAIAATLCVNKAEPIPMCAGQCFLGQQLEENHRGEEDPFSASQFNLSEKPVYFQIASASSEDRVSRPLQITNFGYQAFCPSTIQDNTFRPPRRSA</sequence>
<name>A0A2D0N2S3_FLAN2</name>
<gene>
    <name evidence="1" type="ORF">CRP01_30470</name>
</gene>
<dbReference type="AlphaFoldDB" id="A0A2D0N2S3"/>
<reference evidence="1 2" key="1">
    <citation type="submission" date="2017-10" db="EMBL/GenBank/DDBJ databases">
        <title>The draft genome sequence of Lewinella nigricans NBRC 102662.</title>
        <authorList>
            <person name="Wang K."/>
        </authorList>
    </citation>
    <scope>NUCLEOTIDE SEQUENCE [LARGE SCALE GENOMIC DNA]</scope>
    <source>
        <strain evidence="1 2">NBRC 102662</strain>
    </source>
</reference>
<protein>
    <submittedName>
        <fullName evidence="1">Uncharacterized protein</fullName>
    </submittedName>
</protein>
<comment type="caution">
    <text evidence="1">The sequence shown here is derived from an EMBL/GenBank/DDBJ whole genome shotgun (WGS) entry which is preliminary data.</text>
</comment>
<evidence type="ECO:0000313" key="2">
    <source>
        <dbReference type="Proteomes" id="UP000223913"/>
    </source>
</evidence>
<dbReference type="OrthoDB" id="980645at2"/>
<dbReference type="RefSeq" id="WP_099153852.1">
    <property type="nucleotide sequence ID" value="NZ_PDUD01000037.1"/>
</dbReference>
<proteinExistence type="predicted"/>
<dbReference type="Proteomes" id="UP000223913">
    <property type="component" value="Unassembled WGS sequence"/>
</dbReference>
<keyword evidence="2" id="KW-1185">Reference proteome</keyword>
<evidence type="ECO:0000313" key="1">
    <source>
        <dbReference type="EMBL" id="PHN02710.1"/>
    </source>
</evidence>
<dbReference type="EMBL" id="PDUD01000037">
    <property type="protein sequence ID" value="PHN02710.1"/>
    <property type="molecule type" value="Genomic_DNA"/>
</dbReference>